<reference evidence="1" key="1">
    <citation type="journal article" date="2022" name="Int. J. Mol. Sci.">
        <title>Draft Genome of Tanacetum Coccineum: Genomic Comparison of Closely Related Tanacetum-Family Plants.</title>
        <authorList>
            <person name="Yamashiro T."/>
            <person name="Shiraishi A."/>
            <person name="Nakayama K."/>
            <person name="Satake H."/>
        </authorList>
    </citation>
    <scope>NUCLEOTIDE SEQUENCE</scope>
</reference>
<evidence type="ECO:0000313" key="2">
    <source>
        <dbReference type="Proteomes" id="UP001151760"/>
    </source>
</evidence>
<dbReference type="InterPro" id="IPR040256">
    <property type="entry name" value="At4g02000-like"/>
</dbReference>
<name>A0ABQ4XV22_9ASTR</name>
<comment type="caution">
    <text evidence="1">The sequence shown here is derived from an EMBL/GenBank/DDBJ whole genome shotgun (WGS) entry which is preliminary data.</text>
</comment>
<reference evidence="1" key="2">
    <citation type="submission" date="2022-01" db="EMBL/GenBank/DDBJ databases">
        <authorList>
            <person name="Yamashiro T."/>
            <person name="Shiraishi A."/>
            <person name="Satake H."/>
            <person name="Nakayama K."/>
        </authorList>
    </citation>
    <scope>NUCLEOTIDE SEQUENCE</scope>
</reference>
<evidence type="ECO:0008006" key="3">
    <source>
        <dbReference type="Google" id="ProtNLM"/>
    </source>
</evidence>
<dbReference type="PANTHER" id="PTHR31286">
    <property type="entry name" value="GLYCINE-RICH CELL WALL STRUCTURAL PROTEIN 1.8-LIKE"/>
    <property type="match status" value="1"/>
</dbReference>
<keyword evidence="2" id="KW-1185">Reference proteome</keyword>
<proteinExistence type="predicted"/>
<evidence type="ECO:0000313" key="1">
    <source>
        <dbReference type="EMBL" id="GJS68827.1"/>
    </source>
</evidence>
<dbReference type="EMBL" id="BQNB010009819">
    <property type="protein sequence ID" value="GJS68827.1"/>
    <property type="molecule type" value="Genomic_DNA"/>
</dbReference>
<accession>A0ABQ4XV22</accession>
<dbReference type="PANTHER" id="PTHR31286:SF99">
    <property type="entry name" value="DUF4283 DOMAIN-CONTAINING PROTEIN"/>
    <property type="match status" value="1"/>
</dbReference>
<dbReference type="Proteomes" id="UP001151760">
    <property type="component" value="Unassembled WGS sequence"/>
</dbReference>
<organism evidence="1 2">
    <name type="scientific">Tanacetum coccineum</name>
    <dbReference type="NCBI Taxonomy" id="301880"/>
    <lineage>
        <taxon>Eukaryota</taxon>
        <taxon>Viridiplantae</taxon>
        <taxon>Streptophyta</taxon>
        <taxon>Embryophyta</taxon>
        <taxon>Tracheophyta</taxon>
        <taxon>Spermatophyta</taxon>
        <taxon>Magnoliopsida</taxon>
        <taxon>eudicotyledons</taxon>
        <taxon>Gunneridae</taxon>
        <taxon>Pentapetalae</taxon>
        <taxon>asterids</taxon>
        <taxon>campanulids</taxon>
        <taxon>Asterales</taxon>
        <taxon>Asteraceae</taxon>
        <taxon>Asteroideae</taxon>
        <taxon>Anthemideae</taxon>
        <taxon>Anthemidinae</taxon>
        <taxon>Tanacetum</taxon>
    </lineage>
</organism>
<sequence>MLDSYTADMCLQSSGRSSYARVMIELRADVELKDTIVVAMPKINKEGFYTCNVHVKYEWKPPRCACCKIFSHTQVECPKNPGLGAGASETKMKKNWANFKVESVIWNVKNSSTSTTPIMDKIGKFENLIIDGQAILVDEAGNPLKKVEYLGNHDSKDEVASVDNDMAHSLALERTGFGTQSLLEQWRDSYGNGDYDEDPYDDEYV</sequence>
<gene>
    <name evidence="1" type="ORF">Tco_0683392</name>
</gene>
<protein>
    <recommendedName>
        <fullName evidence="3">DUF4283 domain-containing protein</fullName>
    </recommendedName>
</protein>